<comment type="caution">
    <text evidence="1">The sequence shown here is derived from an EMBL/GenBank/DDBJ whole genome shotgun (WGS) entry which is preliminary data.</text>
</comment>
<dbReference type="Proteomes" id="UP001429100">
    <property type="component" value="Unassembled WGS sequence"/>
</dbReference>
<evidence type="ECO:0000313" key="2">
    <source>
        <dbReference type="Proteomes" id="UP001429100"/>
    </source>
</evidence>
<organism evidence="1 2">
    <name type="scientific">Cryptosporidium hominis</name>
    <dbReference type="NCBI Taxonomy" id="237895"/>
    <lineage>
        <taxon>Eukaryota</taxon>
        <taxon>Sar</taxon>
        <taxon>Alveolata</taxon>
        <taxon>Apicomplexa</taxon>
        <taxon>Conoidasida</taxon>
        <taxon>Coccidia</taxon>
        <taxon>Eucoccidiorida</taxon>
        <taxon>Eimeriorina</taxon>
        <taxon>Cryptosporidiidae</taxon>
        <taxon>Cryptosporidium</taxon>
    </lineage>
</organism>
<proteinExistence type="predicted"/>
<dbReference type="EMBL" id="JTAI01000017">
    <property type="protein sequence ID" value="PPS91973.1"/>
    <property type="molecule type" value="Genomic_DNA"/>
</dbReference>
<gene>
    <name evidence="1" type="ORF">GY17_00003973</name>
</gene>
<name>A0ABX5B7F7_CRYHO</name>
<reference evidence="1 2" key="1">
    <citation type="submission" date="2014-11" db="EMBL/GenBank/DDBJ databases">
        <title>Comparative genomic analysis of Cryptosporidium hominis reveals occurrence of genetic recombination in virulent subtypes.</title>
        <authorList>
            <person name="Guo Y."/>
            <person name="Tang K."/>
            <person name="Frace M."/>
            <person name="Li N."/>
            <person name="Roellig D.M."/>
            <person name="Sammons S."/>
            <person name="Knipe K."/>
            <person name="Rowe L."/>
            <person name="Feng Y."/>
            <person name="Xiao L."/>
        </authorList>
    </citation>
    <scope>NUCLEOTIDE SEQUENCE [LARGE SCALE GENOMIC DNA]</scope>
    <source>
        <strain evidence="1">30976</strain>
    </source>
</reference>
<sequence length="36" mass="4553">MYLYNILHMLVLNLSKQKYIIKKKKVLFWCKIFLFM</sequence>
<keyword evidence="2" id="KW-1185">Reference proteome</keyword>
<evidence type="ECO:0000313" key="1">
    <source>
        <dbReference type="EMBL" id="PPS91973.1"/>
    </source>
</evidence>
<reference evidence="1 2" key="2">
    <citation type="submission" date="2017-10" db="EMBL/GenBank/DDBJ databases">
        <title>Consistent, comparative and evidence-based genome annotation and re-annotation for the closely-related species, Cryptosporidium parvum, C. hominis and C. tyzzeri.</title>
        <authorList>
            <person name="Baptista R.P."/>
            <person name="Li Y."/>
            <person name="Sateriale A."/>
            <person name="Striepen B."/>
            <person name="Kissinger J.C."/>
        </authorList>
    </citation>
    <scope>NUCLEOTIDE SEQUENCE [LARGE SCALE GENOMIC DNA]</scope>
    <source>
        <strain evidence="1">30976</strain>
    </source>
</reference>
<accession>A0ABX5B7F7</accession>
<protein>
    <submittedName>
        <fullName evidence="1">Uncharacterized protein</fullName>
    </submittedName>
</protein>